<protein>
    <submittedName>
        <fullName evidence="1">Uncharacterized protein</fullName>
    </submittedName>
</protein>
<sequence length="100" mass="10685">MNRSYKISLLVVENCSSKTVQEDGYYPKSRPKAAKRTNQRMGAVLVVSGGGGAQGNSFVQGYIPFSWGPLSLSAHCIAISLLPEDSGGHLLPLPGKEDSY</sequence>
<name>A0ABN7B4A4_9HEMI</name>
<evidence type="ECO:0000313" key="2">
    <source>
        <dbReference type="Proteomes" id="UP001307889"/>
    </source>
</evidence>
<accession>A0ABN7B4A4</accession>
<dbReference type="EMBL" id="AP028916">
    <property type="protein sequence ID" value="BES97582.1"/>
    <property type="molecule type" value="Genomic_DNA"/>
</dbReference>
<keyword evidence="2" id="KW-1185">Reference proteome</keyword>
<gene>
    <name evidence="1" type="ORF">NTJ_10396</name>
</gene>
<reference evidence="1 2" key="1">
    <citation type="submission" date="2023-09" db="EMBL/GenBank/DDBJ databases">
        <title>Nesidiocoris tenuis whole genome shotgun sequence.</title>
        <authorList>
            <person name="Shibata T."/>
            <person name="Shimoda M."/>
            <person name="Kobayashi T."/>
            <person name="Uehara T."/>
        </authorList>
    </citation>
    <scope>NUCLEOTIDE SEQUENCE [LARGE SCALE GENOMIC DNA]</scope>
    <source>
        <strain evidence="1 2">Japan</strain>
    </source>
</reference>
<evidence type="ECO:0000313" key="1">
    <source>
        <dbReference type="EMBL" id="BES97582.1"/>
    </source>
</evidence>
<dbReference type="Proteomes" id="UP001307889">
    <property type="component" value="Chromosome 8"/>
</dbReference>
<organism evidence="1 2">
    <name type="scientific">Nesidiocoris tenuis</name>
    <dbReference type="NCBI Taxonomy" id="355587"/>
    <lineage>
        <taxon>Eukaryota</taxon>
        <taxon>Metazoa</taxon>
        <taxon>Ecdysozoa</taxon>
        <taxon>Arthropoda</taxon>
        <taxon>Hexapoda</taxon>
        <taxon>Insecta</taxon>
        <taxon>Pterygota</taxon>
        <taxon>Neoptera</taxon>
        <taxon>Paraneoptera</taxon>
        <taxon>Hemiptera</taxon>
        <taxon>Heteroptera</taxon>
        <taxon>Panheteroptera</taxon>
        <taxon>Cimicomorpha</taxon>
        <taxon>Miridae</taxon>
        <taxon>Dicyphina</taxon>
        <taxon>Nesidiocoris</taxon>
    </lineage>
</organism>
<proteinExistence type="predicted"/>